<comment type="subcellular location">
    <subcellularLocation>
        <location evidence="9">Cell membrane</location>
        <topology evidence="9">Single-pass membrane protein</topology>
    </subcellularLocation>
    <subcellularLocation>
        <location evidence="1">Membrane</location>
        <topology evidence="1">Single-pass membrane protein</topology>
    </subcellularLocation>
</comment>
<dbReference type="Proteomes" id="UP000178885">
    <property type="component" value="Unassembled WGS sequence"/>
</dbReference>
<keyword evidence="10" id="KW-0175">Coiled coil</keyword>
<evidence type="ECO:0000256" key="4">
    <source>
        <dbReference type="ARBA" id="ARBA00022692"/>
    </source>
</evidence>
<proteinExistence type="inferred from homology"/>
<evidence type="ECO:0000256" key="7">
    <source>
        <dbReference type="ARBA" id="ARBA00023010"/>
    </source>
</evidence>
<keyword evidence="2 9" id="KW-0813">Transport</keyword>
<comment type="similarity">
    <text evidence="9">Belongs to the TatB family.</text>
</comment>
<dbReference type="PANTHER" id="PTHR33162">
    <property type="entry name" value="SEC-INDEPENDENT PROTEIN TRANSLOCASE PROTEIN TATA, CHLOROPLASTIC"/>
    <property type="match status" value="1"/>
</dbReference>
<feature type="region of interest" description="Disordered" evidence="11">
    <location>
        <begin position="93"/>
        <end position="156"/>
    </location>
</feature>
<protein>
    <recommendedName>
        <fullName evidence="9">Sec-independent protein translocase protein TatB</fullName>
    </recommendedName>
</protein>
<feature type="compositionally biased region" description="Basic residues" evidence="11">
    <location>
        <begin position="146"/>
        <end position="156"/>
    </location>
</feature>
<keyword evidence="5 9" id="KW-0653">Protein transport</keyword>
<feature type="compositionally biased region" description="Basic residues" evidence="11">
    <location>
        <begin position="125"/>
        <end position="139"/>
    </location>
</feature>
<evidence type="ECO:0000256" key="6">
    <source>
        <dbReference type="ARBA" id="ARBA00022989"/>
    </source>
</evidence>
<evidence type="ECO:0000256" key="10">
    <source>
        <dbReference type="SAM" id="Coils"/>
    </source>
</evidence>
<dbReference type="STRING" id="1817760.A2151_08720"/>
<evidence type="ECO:0000313" key="12">
    <source>
        <dbReference type="EMBL" id="OGI48952.1"/>
    </source>
</evidence>
<evidence type="ECO:0000256" key="8">
    <source>
        <dbReference type="ARBA" id="ARBA00023136"/>
    </source>
</evidence>
<sequence length="156" mass="17479">MFDVGLSELLLIAVVALIVLGPKRLPEVARAAGRWLARIRRFVADVKQDFDREMHDEELKELRKLKDDLDDTRRLMQETSGKLIQEFTAIPEARATVANPQPSASPTPTPAPPAPEPPPSAVTAPRKRTRPPARVKREKKPASGKSHGRTRSRKRR</sequence>
<evidence type="ECO:0000256" key="11">
    <source>
        <dbReference type="SAM" id="MobiDB-lite"/>
    </source>
</evidence>
<keyword evidence="8 9" id="KW-0472">Membrane</keyword>
<evidence type="ECO:0000313" key="13">
    <source>
        <dbReference type="Proteomes" id="UP000178885"/>
    </source>
</evidence>
<accession>A0A1F6TV72</accession>
<feature type="compositionally biased region" description="Pro residues" evidence="11">
    <location>
        <begin position="103"/>
        <end position="120"/>
    </location>
</feature>
<name>A0A1F6TV72_9PROT</name>
<dbReference type="InterPro" id="IPR003369">
    <property type="entry name" value="TatA/B/E"/>
</dbReference>
<evidence type="ECO:0000256" key="2">
    <source>
        <dbReference type="ARBA" id="ARBA00022448"/>
    </source>
</evidence>
<dbReference type="GO" id="GO:0033281">
    <property type="term" value="C:TAT protein transport complex"/>
    <property type="evidence" value="ECO:0007669"/>
    <property type="project" value="UniProtKB-UniRule"/>
</dbReference>
<dbReference type="PANTHER" id="PTHR33162:SF1">
    <property type="entry name" value="SEC-INDEPENDENT PROTEIN TRANSLOCASE PROTEIN TATA, CHLOROPLASTIC"/>
    <property type="match status" value="1"/>
</dbReference>
<comment type="function">
    <text evidence="9">Part of the twin-arginine translocation (Tat) system that transports large folded proteins containing a characteristic twin-arginine motif in their signal peptide across membranes. Together with TatC, TatB is part of a receptor directly interacting with Tat signal peptides. TatB may form an oligomeric binding site that transiently accommodates folded Tat precursor proteins before their translocation.</text>
</comment>
<keyword evidence="3 9" id="KW-1003">Cell membrane</keyword>
<keyword evidence="7 9" id="KW-0811">Translocation</keyword>
<evidence type="ECO:0000256" key="3">
    <source>
        <dbReference type="ARBA" id="ARBA00022475"/>
    </source>
</evidence>
<evidence type="ECO:0000256" key="5">
    <source>
        <dbReference type="ARBA" id="ARBA00022927"/>
    </source>
</evidence>
<dbReference type="NCBIfam" id="TIGR01410">
    <property type="entry name" value="tatB"/>
    <property type="match status" value="1"/>
</dbReference>
<organism evidence="12 13">
    <name type="scientific">Candidatus Muproteobacteria bacterium RBG_16_65_34</name>
    <dbReference type="NCBI Taxonomy" id="1817760"/>
    <lineage>
        <taxon>Bacteria</taxon>
        <taxon>Pseudomonadati</taxon>
        <taxon>Pseudomonadota</taxon>
        <taxon>Candidatus Muproteobacteria</taxon>
    </lineage>
</organism>
<feature type="coiled-coil region" evidence="10">
    <location>
        <begin position="52"/>
        <end position="82"/>
    </location>
</feature>
<dbReference type="Pfam" id="PF02416">
    <property type="entry name" value="TatA_B_E"/>
    <property type="match status" value="1"/>
</dbReference>
<dbReference type="EMBL" id="MFSU01000013">
    <property type="protein sequence ID" value="OGI48952.1"/>
    <property type="molecule type" value="Genomic_DNA"/>
</dbReference>
<dbReference type="GO" id="GO:0043953">
    <property type="term" value="P:protein transport by the Tat complex"/>
    <property type="evidence" value="ECO:0007669"/>
    <property type="project" value="UniProtKB-UniRule"/>
</dbReference>
<dbReference type="AlphaFoldDB" id="A0A1F6TV72"/>
<dbReference type="HAMAP" id="MF_00237">
    <property type="entry name" value="TatB"/>
    <property type="match status" value="1"/>
</dbReference>
<keyword evidence="4 9" id="KW-0812">Transmembrane</keyword>
<dbReference type="PRINTS" id="PR01506">
    <property type="entry name" value="TATBPROTEIN"/>
</dbReference>
<comment type="subunit">
    <text evidence="9">The Tat system comprises two distinct complexes: a TatABC complex, containing multiple copies of TatA, TatB and TatC subunits, and a separate TatA complex, containing only TatA subunits. Substrates initially bind to the TatABC complex, which probably triggers association of the separate TatA complex to form the active translocon.</text>
</comment>
<comment type="caution">
    <text evidence="12">The sequence shown here is derived from an EMBL/GenBank/DDBJ whole genome shotgun (WGS) entry which is preliminary data.</text>
</comment>
<dbReference type="InterPro" id="IPR018448">
    <property type="entry name" value="TatB"/>
</dbReference>
<evidence type="ECO:0000256" key="1">
    <source>
        <dbReference type="ARBA" id="ARBA00004167"/>
    </source>
</evidence>
<dbReference type="GO" id="GO:0008320">
    <property type="term" value="F:protein transmembrane transporter activity"/>
    <property type="evidence" value="ECO:0007669"/>
    <property type="project" value="UniProtKB-UniRule"/>
</dbReference>
<keyword evidence="6 9" id="KW-1133">Transmembrane helix</keyword>
<gene>
    <name evidence="9" type="primary">tatB</name>
    <name evidence="12" type="ORF">A2151_08720</name>
</gene>
<dbReference type="Gene3D" id="1.20.5.3310">
    <property type="match status" value="1"/>
</dbReference>
<evidence type="ECO:0000256" key="9">
    <source>
        <dbReference type="HAMAP-Rule" id="MF_00237"/>
    </source>
</evidence>
<reference evidence="12 13" key="1">
    <citation type="journal article" date="2016" name="Nat. Commun.">
        <title>Thousands of microbial genomes shed light on interconnected biogeochemical processes in an aquifer system.</title>
        <authorList>
            <person name="Anantharaman K."/>
            <person name="Brown C.T."/>
            <person name="Hug L.A."/>
            <person name="Sharon I."/>
            <person name="Castelle C.J."/>
            <person name="Probst A.J."/>
            <person name="Thomas B.C."/>
            <person name="Singh A."/>
            <person name="Wilkins M.J."/>
            <person name="Karaoz U."/>
            <person name="Brodie E.L."/>
            <person name="Williams K.H."/>
            <person name="Hubbard S.S."/>
            <person name="Banfield J.F."/>
        </authorList>
    </citation>
    <scope>NUCLEOTIDE SEQUENCE [LARGE SCALE GENOMIC DNA]</scope>
</reference>